<dbReference type="PANTHER" id="PTHR48103">
    <property type="entry name" value="MIDASIN-RELATED"/>
    <property type="match status" value="1"/>
</dbReference>
<comment type="caution">
    <text evidence="4">The sequence shown here is derived from an EMBL/GenBank/DDBJ whole genome shotgun (WGS) entry which is preliminary data.</text>
</comment>
<dbReference type="GO" id="GO:0016887">
    <property type="term" value="F:ATP hydrolysis activity"/>
    <property type="evidence" value="ECO:0007669"/>
    <property type="project" value="InterPro"/>
</dbReference>
<name>A0A0G1KVI4_UNCK3</name>
<dbReference type="Proteomes" id="UP000034752">
    <property type="component" value="Unassembled WGS sequence"/>
</dbReference>
<dbReference type="PROSITE" id="PS00675">
    <property type="entry name" value="SIGMA54_INTERACT_1"/>
    <property type="match status" value="1"/>
</dbReference>
<dbReference type="GO" id="GO:0005524">
    <property type="term" value="F:ATP binding"/>
    <property type="evidence" value="ECO:0007669"/>
    <property type="project" value="UniProtKB-KW"/>
</dbReference>
<keyword evidence="2" id="KW-0067">ATP-binding</keyword>
<dbReference type="SUPFAM" id="SSF52540">
    <property type="entry name" value="P-loop containing nucleoside triphosphate hydrolases"/>
    <property type="match status" value="1"/>
</dbReference>
<dbReference type="InterPro" id="IPR025662">
    <property type="entry name" value="Sigma_54_int_dom_ATP-bd_1"/>
</dbReference>
<evidence type="ECO:0000259" key="3">
    <source>
        <dbReference type="Pfam" id="PF07728"/>
    </source>
</evidence>
<evidence type="ECO:0000256" key="2">
    <source>
        <dbReference type="ARBA" id="ARBA00022840"/>
    </source>
</evidence>
<dbReference type="InterPro" id="IPR027417">
    <property type="entry name" value="P-loop_NTPase"/>
</dbReference>
<evidence type="ECO:0000313" key="5">
    <source>
        <dbReference type="Proteomes" id="UP000034752"/>
    </source>
</evidence>
<dbReference type="GO" id="GO:0000027">
    <property type="term" value="P:ribosomal large subunit assembly"/>
    <property type="evidence" value="ECO:0007669"/>
    <property type="project" value="TreeGrafter"/>
</dbReference>
<feature type="non-terminal residue" evidence="4">
    <location>
        <position position="473"/>
    </location>
</feature>
<feature type="domain" description="ATPase dynein-related AAA" evidence="3">
    <location>
        <begin position="223"/>
        <end position="373"/>
    </location>
</feature>
<sequence>MEKLKLNREKGREATKQDPVGLFLKQLEQNTKLADIKPSKTDLSYLSPEQRAESLWATFQNLKGLISGRKKGDETRFNLTVSILKKLYEDEETQAVYLKANQEHLQEIDSINGDYEKYQALDRQIKEARAAFDASAKNMFTKRGEGADEVDILIFETNQRQLEITRRQLEELISEKPELGGLVEYETLRNYSAQLRKENFIWSPSRRKLLEEIEMAALSGKPILLSGESGTGKTRLVEQASLVLTGRINNETPGKDVRFQDLIAKPKISVDGATYYEYKEIGEAVTGKDTTLERQPQHDGRIVADDEFNLLPTTEQTERLARIATWTPGKRVRMPVTNEEVTIAPNFLYCAMVNLASERYDRKKIPPEVLRKFAKADVDYPEQTSSGPEIYEMMLAALMYENGRVRAAKEELEPFYEYREEARSVKKDGETVKRTVRVRELKNQKQEGTKTIPAGGFLWRLAGVINELNKSFS</sequence>
<protein>
    <recommendedName>
        <fullName evidence="3">ATPase dynein-related AAA domain-containing protein</fullName>
    </recommendedName>
</protein>
<proteinExistence type="predicted"/>
<keyword evidence="1" id="KW-0547">Nucleotide-binding</keyword>
<dbReference type="Pfam" id="PF07728">
    <property type="entry name" value="AAA_5"/>
    <property type="match status" value="1"/>
</dbReference>
<evidence type="ECO:0000256" key="1">
    <source>
        <dbReference type="ARBA" id="ARBA00022741"/>
    </source>
</evidence>
<dbReference type="GO" id="GO:0030687">
    <property type="term" value="C:preribosome, large subunit precursor"/>
    <property type="evidence" value="ECO:0007669"/>
    <property type="project" value="TreeGrafter"/>
</dbReference>
<dbReference type="EMBL" id="LCIJ01000023">
    <property type="protein sequence ID" value="KKT51934.1"/>
    <property type="molecule type" value="Genomic_DNA"/>
</dbReference>
<accession>A0A0G1KVI4</accession>
<reference evidence="4 5" key="1">
    <citation type="journal article" date="2015" name="Nature">
        <title>rRNA introns, odd ribosomes, and small enigmatic genomes across a large radiation of phyla.</title>
        <authorList>
            <person name="Brown C.T."/>
            <person name="Hug L.A."/>
            <person name="Thomas B.C."/>
            <person name="Sharon I."/>
            <person name="Castelle C.J."/>
            <person name="Singh A."/>
            <person name="Wilkins M.J."/>
            <person name="Williams K.H."/>
            <person name="Banfield J.F."/>
        </authorList>
    </citation>
    <scope>NUCLEOTIDE SEQUENCE [LARGE SCALE GENOMIC DNA]</scope>
</reference>
<dbReference type="Gene3D" id="3.40.50.300">
    <property type="entry name" value="P-loop containing nucleotide triphosphate hydrolases"/>
    <property type="match status" value="1"/>
</dbReference>
<organism evidence="4 5">
    <name type="scientific">candidate division Kazan bacterium GW2011_GWA1_44_22</name>
    <dbReference type="NCBI Taxonomy" id="1620410"/>
    <lineage>
        <taxon>Bacteria</taxon>
        <taxon>Bacteria division Kazan-3B-28</taxon>
    </lineage>
</organism>
<evidence type="ECO:0000313" key="4">
    <source>
        <dbReference type="EMBL" id="KKT51934.1"/>
    </source>
</evidence>
<dbReference type="PANTHER" id="PTHR48103:SF2">
    <property type="entry name" value="MIDASIN"/>
    <property type="match status" value="1"/>
</dbReference>
<gene>
    <name evidence="4" type="ORF">VE96_C0023G0001</name>
</gene>
<dbReference type="AlphaFoldDB" id="A0A0G1KVI4"/>
<dbReference type="InterPro" id="IPR011704">
    <property type="entry name" value="ATPase_dyneun-rel_AAA"/>
</dbReference>